<protein>
    <submittedName>
        <fullName evidence="1">Wd g-beta repeat-containing protein</fullName>
    </submittedName>
</protein>
<dbReference type="RefSeq" id="XP_067926884.1">
    <property type="nucleotide sequence ID" value="XM_068061138.1"/>
</dbReference>
<proteinExistence type="predicted"/>
<dbReference type="EMBL" id="MIGC01000368">
    <property type="protein sequence ID" value="PHJ25212.1"/>
    <property type="molecule type" value="Genomic_DNA"/>
</dbReference>
<reference evidence="1 2" key="1">
    <citation type="journal article" date="2017" name="Int. J. Parasitol.">
        <title>The genome of the protozoan parasite Cystoisospora suis and a reverse vaccinology approach to identify vaccine candidates.</title>
        <authorList>
            <person name="Palmieri N."/>
            <person name="Shrestha A."/>
            <person name="Ruttkowski B."/>
            <person name="Beck T."/>
            <person name="Vogl C."/>
            <person name="Tomley F."/>
            <person name="Blake D.P."/>
            <person name="Joachim A."/>
        </authorList>
    </citation>
    <scope>NUCLEOTIDE SEQUENCE [LARGE SCALE GENOMIC DNA]</scope>
    <source>
        <strain evidence="1 2">Wien I</strain>
    </source>
</reference>
<organism evidence="1 2">
    <name type="scientific">Cystoisospora suis</name>
    <dbReference type="NCBI Taxonomy" id="483139"/>
    <lineage>
        <taxon>Eukaryota</taxon>
        <taxon>Sar</taxon>
        <taxon>Alveolata</taxon>
        <taxon>Apicomplexa</taxon>
        <taxon>Conoidasida</taxon>
        <taxon>Coccidia</taxon>
        <taxon>Eucoccidiorida</taxon>
        <taxon>Eimeriorina</taxon>
        <taxon>Sarcocystidae</taxon>
        <taxon>Cystoisospora</taxon>
    </lineage>
</organism>
<sequence>MLIDVFDSIDTNGINLVTWEAFANALVEESNTQHTFSPSPEGGGRHIRQYEFLSTSEITNSRDRIE</sequence>
<gene>
    <name evidence="1" type="ORF">CSUI_000931</name>
</gene>
<dbReference type="Proteomes" id="UP000221165">
    <property type="component" value="Unassembled WGS sequence"/>
</dbReference>
<evidence type="ECO:0000313" key="1">
    <source>
        <dbReference type="EMBL" id="PHJ25212.1"/>
    </source>
</evidence>
<dbReference type="VEuPathDB" id="ToxoDB:CSUI_000931"/>
<comment type="caution">
    <text evidence="1">The sequence shown here is derived from an EMBL/GenBank/DDBJ whole genome shotgun (WGS) entry which is preliminary data.</text>
</comment>
<dbReference type="GeneID" id="94424349"/>
<keyword evidence="2" id="KW-1185">Reference proteome</keyword>
<feature type="non-terminal residue" evidence="1">
    <location>
        <position position="66"/>
    </location>
</feature>
<accession>A0A2C6LEB8</accession>
<name>A0A2C6LEB8_9APIC</name>
<dbReference type="AlphaFoldDB" id="A0A2C6LEB8"/>
<evidence type="ECO:0000313" key="2">
    <source>
        <dbReference type="Proteomes" id="UP000221165"/>
    </source>
</evidence>